<evidence type="ECO:0000313" key="8">
    <source>
        <dbReference type="Proteomes" id="UP000095085"/>
    </source>
</evidence>
<evidence type="ECO:0000256" key="4">
    <source>
        <dbReference type="ARBA" id="ARBA00023242"/>
    </source>
</evidence>
<dbReference type="GO" id="GO:0000176">
    <property type="term" value="C:nuclear exosome (RNase complex)"/>
    <property type="evidence" value="ECO:0007669"/>
    <property type="project" value="EnsemblFungi"/>
</dbReference>
<accession>A0A1E4RSE2</accession>
<evidence type="ECO:0000256" key="3">
    <source>
        <dbReference type="ARBA" id="ARBA00022517"/>
    </source>
</evidence>
<feature type="compositionally biased region" description="Polar residues" evidence="6">
    <location>
        <begin position="253"/>
        <end position="262"/>
    </location>
</feature>
<evidence type="ECO:0000256" key="1">
    <source>
        <dbReference type="ARBA" id="ARBA00008838"/>
    </source>
</evidence>
<dbReference type="InterPro" id="IPR011687">
    <property type="entry name" value="Nop53/GLTSCR2"/>
</dbReference>
<evidence type="ECO:0000313" key="7">
    <source>
        <dbReference type="EMBL" id="ODV70158.1"/>
    </source>
</evidence>
<name>A0A1E4RSE2_9ASCO</name>
<dbReference type="GO" id="GO:0005730">
    <property type="term" value="C:nucleolus"/>
    <property type="evidence" value="ECO:0007669"/>
    <property type="project" value="UniProtKB-SubCell"/>
</dbReference>
<dbReference type="GO" id="GO:0000463">
    <property type="term" value="P:maturation of LSU-rRNA from tricistronic rRNA transcript (SSU-rRNA, 5.8S rRNA, LSU-rRNA)"/>
    <property type="evidence" value="ECO:0007669"/>
    <property type="project" value="EnsemblFungi"/>
</dbReference>
<dbReference type="OrthoDB" id="5072at2759"/>
<feature type="region of interest" description="Disordered" evidence="6">
    <location>
        <begin position="225"/>
        <end position="283"/>
    </location>
</feature>
<organism evidence="7 8">
    <name type="scientific">Hyphopichia burtonii NRRL Y-1933</name>
    <dbReference type="NCBI Taxonomy" id="984485"/>
    <lineage>
        <taxon>Eukaryota</taxon>
        <taxon>Fungi</taxon>
        <taxon>Dikarya</taxon>
        <taxon>Ascomycota</taxon>
        <taxon>Saccharomycotina</taxon>
        <taxon>Pichiomycetes</taxon>
        <taxon>Debaryomycetaceae</taxon>
        <taxon>Hyphopichia</taxon>
    </lineage>
</organism>
<comment type="function">
    <text evidence="5">May play a role in ribosome biogenesis.</text>
</comment>
<keyword evidence="8" id="KW-1185">Reference proteome</keyword>
<dbReference type="STRING" id="984485.A0A1E4RSE2"/>
<dbReference type="EMBL" id="KV454538">
    <property type="protein sequence ID" value="ODV70158.1"/>
    <property type="molecule type" value="Genomic_DNA"/>
</dbReference>
<reference evidence="8" key="1">
    <citation type="submission" date="2016-05" db="EMBL/GenBank/DDBJ databases">
        <title>Comparative genomics of biotechnologically important yeasts.</title>
        <authorList>
            <consortium name="DOE Joint Genome Institute"/>
            <person name="Riley R."/>
            <person name="Haridas S."/>
            <person name="Wolfe K.H."/>
            <person name="Lopes M.R."/>
            <person name="Hittinger C.T."/>
            <person name="Goker M."/>
            <person name="Salamov A."/>
            <person name="Wisecaver J."/>
            <person name="Long T.M."/>
            <person name="Aerts A.L."/>
            <person name="Barry K."/>
            <person name="Choi C."/>
            <person name="Clum A."/>
            <person name="Coughlan A.Y."/>
            <person name="Deshpande S."/>
            <person name="Douglass A.P."/>
            <person name="Hanson S.J."/>
            <person name="Klenk H.-P."/>
            <person name="Labutti K."/>
            <person name="Lapidus A."/>
            <person name="Lindquist E."/>
            <person name="Lipzen A."/>
            <person name="Meier-Kolthoff J.P."/>
            <person name="Ohm R.A."/>
            <person name="Otillar R.P."/>
            <person name="Pangilinan J."/>
            <person name="Peng Y."/>
            <person name="Rokas A."/>
            <person name="Rosa C.A."/>
            <person name="Scheuner C."/>
            <person name="Sibirny A.A."/>
            <person name="Slot J.C."/>
            <person name="Stielow J.B."/>
            <person name="Sun H."/>
            <person name="Kurtzman C.P."/>
            <person name="Blackwell M."/>
            <person name="Grigoriev I.V."/>
            <person name="Jeffries T.W."/>
        </authorList>
    </citation>
    <scope>NUCLEOTIDE SEQUENCE [LARGE SCALE GENOMIC DNA]</scope>
    <source>
        <strain evidence="8">NRRL Y-1933</strain>
    </source>
</reference>
<sequence length="391" mass="45389">MEVNRPQQSQNSRKGKKAWRKNVNIDDIQQGLEESRERQILLGDDSNDFIIDDEGDLNLNKQAKKLKSNEILTNKSKIPALENGKNNKIQGVNKNKVHKLMKLSGRLQNESALKARVDKDGIIKAASKDPWAQEKTEDSTPKILKKSAIHERTKPTHAPKTLSYKSIELDIPQDPVIESGKSYNPTIESWKSLINKEFNLENEKYLKELKIQEYQAKIQEIIENSNENEIMEDSTDSNESEAEEDGKEENYKLSVNQPNQIKIKTKSQRNKQKRNKQRLDLESKLADLKHQLADLNKLEDYNKEVDSKKPVPKLKKTKKLFKHNLIEKPLEVKLSDELTDNLRNVKTEGNLLYDQMFNLQKSGKIESRVPVSRKRKYGKKITEKWTYKDFK</sequence>
<evidence type="ECO:0000256" key="6">
    <source>
        <dbReference type="SAM" id="MobiDB-lite"/>
    </source>
</evidence>
<evidence type="ECO:0000256" key="5">
    <source>
        <dbReference type="PIRNR" id="PIRNR017302"/>
    </source>
</evidence>
<dbReference type="PANTHER" id="PTHR14211">
    <property type="entry name" value="GLIOMA SUPPRESSOR CANDIDATE REGION GENE 2"/>
    <property type="match status" value="1"/>
</dbReference>
<dbReference type="Pfam" id="PF07767">
    <property type="entry name" value="Nop53"/>
    <property type="match status" value="1"/>
</dbReference>
<proteinExistence type="inferred from homology"/>
<feature type="compositionally biased region" description="Basic residues" evidence="6">
    <location>
        <begin position="263"/>
        <end position="276"/>
    </location>
</feature>
<dbReference type="Proteomes" id="UP000095085">
    <property type="component" value="Unassembled WGS sequence"/>
</dbReference>
<comment type="subcellular location">
    <subcellularLocation>
        <location evidence="5">Nucleus</location>
        <location evidence="5">Nucleolus</location>
    </subcellularLocation>
    <subcellularLocation>
        <location evidence="5">Nucleus</location>
        <location evidence="5">Nucleoplasm</location>
    </subcellularLocation>
</comment>
<keyword evidence="4 5" id="KW-0539">Nucleus</keyword>
<feature type="region of interest" description="Disordered" evidence="6">
    <location>
        <begin position="1"/>
        <end position="22"/>
    </location>
</feature>
<feature type="compositionally biased region" description="Polar residues" evidence="6">
    <location>
        <begin position="1"/>
        <end position="12"/>
    </location>
</feature>
<protein>
    <recommendedName>
        <fullName evidence="2 5">Ribosome biogenesis protein NOP53</fullName>
    </recommendedName>
</protein>
<dbReference type="PANTHER" id="PTHR14211:SF7">
    <property type="entry name" value="RIBOSOME BIOGENESIS PROTEIN NOP53"/>
    <property type="match status" value="1"/>
</dbReference>
<dbReference type="GeneID" id="30997436"/>
<gene>
    <name evidence="7" type="ORF">HYPBUDRAFT_179281</name>
</gene>
<dbReference type="PIRSF" id="PIRSF017302">
    <property type="entry name" value="Gltscr2"/>
    <property type="match status" value="1"/>
</dbReference>
<dbReference type="GO" id="GO:0005654">
    <property type="term" value="C:nucleoplasm"/>
    <property type="evidence" value="ECO:0007669"/>
    <property type="project" value="UniProtKB-SubCell"/>
</dbReference>
<dbReference type="GO" id="GO:0008097">
    <property type="term" value="F:5S rRNA binding"/>
    <property type="evidence" value="ECO:0007669"/>
    <property type="project" value="TreeGrafter"/>
</dbReference>
<dbReference type="AlphaFoldDB" id="A0A1E4RSE2"/>
<feature type="compositionally biased region" description="Acidic residues" evidence="6">
    <location>
        <begin position="229"/>
        <end position="247"/>
    </location>
</feature>
<comment type="similarity">
    <text evidence="1 5">Belongs to the NOP53 family.</text>
</comment>
<dbReference type="GO" id="GO:0000027">
    <property type="term" value="P:ribosomal large subunit assembly"/>
    <property type="evidence" value="ECO:0007669"/>
    <property type="project" value="UniProtKB-UniRule"/>
</dbReference>
<keyword evidence="3 5" id="KW-0690">Ribosome biogenesis</keyword>
<dbReference type="GO" id="GO:0000460">
    <property type="term" value="P:maturation of 5.8S rRNA"/>
    <property type="evidence" value="ECO:0007669"/>
    <property type="project" value="EnsemblFungi"/>
</dbReference>
<dbReference type="GO" id="GO:0000055">
    <property type="term" value="P:ribosomal large subunit export from nucleus"/>
    <property type="evidence" value="ECO:0007669"/>
    <property type="project" value="EnsemblFungi"/>
</dbReference>
<evidence type="ECO:0000256" key="2">
    <source>
        <dbReference type="ARBA" id="ARBA00018339"/>
    </source>
</evidence>
<dbReference type="RefSeq" id="XP_020079225.1">
    <property type="nucleotide sequence ID" value="XM_020222887.1"/>
</dbReference>